<dbReference type="EMBL" id="SPNV01000464">
    <property type="protein sequence ID" value="KAF5855275.1"/>
    <property type="molecule type" value="Genomic_DNA"/>
</dbReference>
<organism evidence="1 2">
    <name type="scientific">Petromyces alliaceus</name>
    <name type="common">Aspergillus alliaceus</name>
    <dbReference type="NCBI Taxonomy" id="209559"/>
    <lineage>
        <taxon>Eukaryota</taxon>
        <taxon>Fungi</taxon>
        <taxon>Dikarya</taxon>
        <taxon>Ascomycota</taxon>
        <taxon>Pezizomycotina</taxon>
        <taxon>Eurotiomycetes</taxon>
        <taxon>Eurotiomycetidae</taxon>
        <taxon>Eurotiales</taxon>
        <taxon>Aspergillaceae</taxon>
        <taxon>Aspergillus</taxon>
        <taxon>Aspergillus subgen. Circumdati</taxon>
    </lineage>
</organism>
<accession>A0A8H5ZVW0</accession>
<comment type="caution">
    <text evidence="1">The sequence shown here is derived from an EMBL/GenBank/DDBJ whole genome shotgun (WGS) entry which is preliminary data.</text>
</comment>
<reference evidence="1 2" key="1">
    <citation type="submission" date="2019-04" db="EMBL/GenBank/DDBJ databases">
        <title>Aspergillus burnettii sp. nov., novel species from soil in southeast Queensland.</title>
        <authorList>
            <person name="Gilchrist C.L.M."/>
            <person name="Pitt J.I."/>
            <person name="Lange L."/>
            <person name="Lacey H.J."/>
            <person name="Vuong D."/>
            <person name="Midgley D.J."/>
            <person name="Greenfield P."/>
            <person name="Bradbury M."/>
            <person name="Lacey E."/>
            <person name="Busk P.K."/>
            <person name="Pilgaard B."/>
            <person name="Chooi Y.H."/>
            <person name="Piggott A.M."/>
        </authorList>
    </citation>
    <scope>NUCLEOTIDE SEQUENCE [LARGE SCALE GENOMIC DNA]</scope>
    <source>
        <strain evidence="1 2">FRR 5400</strain>
    </source>
</reference>
<evidence type="ECO:0000313" key="2">
    <source>
        <dbReference type="Proteomes" id="UP000541154"/>
    </source>
</evidence>
<name>A0A8H5ZVW0_PETAA</name>
<dbReference type="AlphaFoldDB" id="A0A8H5ZVW0"/>
<evidence type="ECO:0000313" key="1">
    <source>
        <dbReference type="EMBL" id="KAF5855275.1"/>
    </source>
</evidence>
<sequence>MSVINQAFYSFQYMNRNIQQIVADSLHVIRDEMNHYSSRVNHNFPGTDLPELEERHLEFFYRVVIARMERVESWVTRRLEGMARVWTEARDNGHPNGGEILAAIEENQTQLKEDNVFLIDTTGFPSEDEMDIDDD</sequence>
<gene>
    <name evidence="1" type="ORF">ETB97_009542</name>
</gene>
<protein>
    <submittedName>
        <fullName evidence="1">Uncharacterized protein</fullName>
    </submittedName>
</protein>
<proteinExistence type="predicted"/>
<keyword evidence="2" id="KW-1185">Reference proteome</keyword>
<dbReference type="Proteomes" id="UP000541154">
    <property type="component" value="Unassembled WGS sequence"/>
</dbReference>